<dbReference type="SUPFAM" id="SSF110019">
    <property type="entry name" value="ERO1-like"/>
    <property type="match status" value="1"/>
</dbReference>
<keyword evidence="2" id="KW-0519">Myristate</keyword>
<keyword evidence="5" id="KW-0813">Transport</keyword>
<evidence type="ECO:0000256" key="4">
    <source>
        <dbReference type="ARBA" id="ARBA00022892"/>
    </source>
</evidence>
<dbReference type="GO" id="GO:0016192">
    <property type="term" value="P:vesicle-mediated transport"/>
    <property type="evidence" value="ECO:0007669"/>
    <property type="project" value="UniProtKB-KW"/>
</dbReference>
<evidence type="ECO:0000256" key="7">
    <source>
        <dbReference type="ARBA" id="ARBA00023136"/>
    </source>
</evidence>
<dbReference type="GO" id="GO:0015031">
    <property type="term" value="P:protein transport"/>
    <property type="evidence" value="ECO:0007669"/>
    <property type="project" value="UniProtKB-KW"/>
</dbReference>
<proteinExistence type="inferred from homology"/>
<dbReference type="Proteomes" id="UP000288805">
    <property type="component" value="Unassembled WGS sequence"/>
</dbReference>
<dbReference type="GO" id="GO:0005525">
    <property type="term" value="F:GTP binding"/>
    <property type="evidence" value="ECO:0007669"/>
    <property type="project" value="UniProtKB-KW"/>
</dbReference>
<keyword evidence="4" id="KW-0931">ER-Golgi transport</keyword>
<evidence type="ECO:0000256" key="2">
    <source>
        <dbReference type="ARBA" id="ARBA00022707"/>
    </source>
</evidence>
<keyword evidence="6" id="KW-0342">GTP-binding</keyword>
<gene>
    <name evidence="8" type="primary">AERO1_2</name>
    <name evidence="8" type="ORF">CK203_016885</name>
</gene>
<dbReference type="InterPro" id="IPR027417">
    <property type="entry name" value="P-loop_NTPase"/>
</dbReference>
<keyword evidence="7" id="KW-0472">Membrane</keyword>
<dbReference type="InterPro" id="IPR037192">
    <property type="entry name" value="ERO1-like_sf"/>
</dbReference>
<sequence length="235" mass="27229">MSYCVCVCGQYFWFEAKLWCDCPFWLDDLRDSCVCECLESEFPESFQKPFNHDFSSKDLINQEGKPQAVVNHTLDAKAFKGWVEVNNPWTNDDETDNGGFFLVNNTIPPLWRQYFQNTQGLMFVVDNNDRDQVVEVRNELHRMLNEVSYYLVKPISMYNIHSHQTRTDVQASQEARSIGYGTNFMAGVHLNFLFSMVAPYETCYVAWYIQSTCATSSEGLYGGLDWLFNNNANKV</sequence>
<dbReference type="SMART" id="SM00177">
    <property type="entry name" value="ARF"/>
    <property type="match status" value="1"/>
</dbReference>
<evidence type="ECO:0000256" key="1">
    <source>
        <dbReference type="ARBA" id="ARBA00010290"/>
    </source>
</evidence>
<reference evidence="8 9" key="1">
    <citation type="journal article" date="2018" name="PLoS Genet.">
        <title>Population sequencing reveals clonal diversity and ancestral inbreeding in the grapevine cultivar Chardonnay.</title>
        <authorList>
            <person name="Roach M.J."/>
            <person name="Johnson D.L."/>
            <person name="Bohlmann J."/>
            <person name="van Vuuren H.J."/>
            <person name="Jones S.J."/>
            <person name="Pretorius I.S."/>
            <person name="Schmidt S.A."/>
            <person name="Borneman A.R."/>
        </authorList>
    </citation>
    <scope>NUCLEOTIDE SEQUENCE [LARGE SCALE GENOMIC DNA]</scope>
    <source>
        <strain evidence="9">cv. Chardonnay</strain>
        <tissue evidence="8">Leaf</tissue>
    </source>
</reference>
<keyword evidence="2" id="KW-0449">Lipoprotein</keyword>
<evidence type="ECO:0000313" key="9">
    <source>
        <dbReference type="Proteomes" id="UP000288805"/>
    </source>
</evidence>
<evidence type="ECO:0000256" key="3">
    <source>
        <dbReference type="ARBA" id="ARBA00022741"/>
    </source>
</evidence>
<evidence type="ECO:0000313" key="8">
    <source>
        <dbReference type="EMBL" id="RVX10610.1"/>
    </source>
</evidence>
<evidence type="ECO:0000256" key="5">
    <source>
        <dbReference type="ARBA" id="ARBA00022927"/>
    </source>
</evidence>
<dbReference type="InterPro" id="IPR024156">
    <property type="entry name" value="Small_GTPase_ARF"/>
</dbReference>
<comment type="caution">
    <text evidence="8">The sequence shown here is derived from an EMBL/GenBank/DDBJ whole genome shotgun (WGS) entry which is preliminary data.</text>
</comment>
<keyword evidence="3" id="KW-0547">Nucleotide-binding</keyword>
<keyword evidence="5" id="KW-0653">Protein transport</keyword>
<protein>
    <submittedName>
        <fullName evidence="8">Endoplasmic reticulum oxidoreductin-1</fullName>
    </submittedName>
</protein>
<comment type="similarity">
    <text evidence="1">Belongs to the small GTPase superfamily. Arf family.</text>
</comment>
<dbReference type="InterPro" id="IPR006689">
    <property type="entry name" value="Small_GTPase_ARF/SAR"/>
</dbReference>
<dbReference type="AlphaFoldDB" id="A0A438JNR4"/>
<dbReference type="EMBL" id="QGNW01000034">
    <property type="protein sequence ID" value="RVX10610.1"/>
    <property type="molecule type" value="Genomic_DNA"/>
</dbReference>
<dbReference type="Pfam" id="PF00025">
    <property type="entry name" value="Arf"/>
    <property type="match status" value="1"/>
</dbReference>
<dbReference type="SUPFAM" id="SSF52540">
    <property type="entry name" value="P-loop containing nucleoside triphosphate hydrolases"/>
    <property type="match status" value="1"/>
</dbReference>
<dbReference type="Gene3D" id="3.40.50.300">
    <property type="entry name" value="P-loop containing nucleotide triphosphate hydrolases"/>
    <property type="match status" value="2"/>
</dbReference>
<organism evidence="8 9">
    <name type="scientific">Vitis vinifera</name>
    <name type="common">Grape</name>
    <dbReference type="NCBI Taxonomy" id="29760"/>
    <lineage>
        <taxon>Eukaryota</taxon>
        <taxon>Viridiplantae</taxon>
        <taxon>Streptophyta</taxon>
        <taxon>Embryophyta</taxon>
        <taxon>Tracheophyta</taxon>
        <taxon>Spermatophyta</taxon>
        <taxon>Magnoliopsida</taxon>
        <taxon>eudicotyledons</taxon>
        <taxon>Gunneridae</taxon>
        <taxon>Pentapetalae</taxon>
        <taxon>rosids</taxon>
        <taxon>Vitales</taxon>
        <taxon>Vitaceae</taxon>
        <taxon>Viteae</taxon>
        <taxon>Vitis</taxon>
    </lineage>
</organism>
<dbReference type="PANTHER" id="PTHR11711">
    <property type="entry name" value="ADP RIBOSYLATION FACTOR-RELATED"/>
    <property type="match status" value="1"/>
</dbReference>
<dbReference type="GO" id="GO:0003924">
    <property type="term" value="F:GTPase activity"/>
    <property type="evidence" value="ECO:0007669"/>
    <property type="project" value="InterPro"/>
</dbReference>
<evidence type="ECO:0000256" key="6">
    <source>
        <dbReference type="ARBA" id="ARBA00023134"/>
    </source>
</evidence>
<accession>A0A438JNR4</accession>
<name>A0A438JNR4_VITVI</name>